<dbReference type="Pfam" id="PF00072">
    <property type="entry name" value="Response_reg"/>
    <property type="match status" value="1"/>
</dbReference>
<dbReference type="PROSITE" id="PS50113">
    <property type="entry name" value="PAC"/>
    <property type="match status" value="1"/>
</dbReference>
<evidence type="ECO:0000256" key="6">
    <source>
        <dbReference type="ARBA" id="ARBA00022777"/>
    </source>
</evidence>
<dbReference type="InterPro" id="IPR003018">
    <property type="entry name" value="GAF"/>
</dbReference>
<keyword evidence="8" id="KW-0902">Two-component regulatory system</keyword>
<proteinExistence type="predicted"/>
<evidence type="ECO:0000313" key="16">
    <source>
        <dbReference type="Proteomes" id="UP000276223"/>
    </source>
</evidence>
<evidence type="ECO:0000256" key="9">
    <source>
        <dbReference type="PROSITE-ProRule" id="PRU00169"/>
    </source>
</evidence>
<dbReference type="PRINTS" id="PR00344">
    <property type="entry name" value="BCTRLSENSOR"/>
</dbReference>
<evidence type="ECO:0000256" key="4">
    <source>
        <dbReference type="ARBA" id="ARBA00022679"/>
    </source>
</evidence>
<evidence type="ECO:0000259" key="13">
    <source>
        <dbReference type="PROSITE" id="PS50112"/>
    </source>
</evidence>
<keyword evidence="5" id="KW-0547">Nucleotide-binding</keyword>
<dbReference type="EC" id="2.7.13.3" evidence="2"/>
<keyword evidence="16" id="KW-1185">Reference proteome</keyword>
<dbReference type="InterPro" id="IPR029016">
    <property type="entry name" value="GAF-like_dom_sf"/>
</dbReference>
<comment type="catalytic activity">
    <reaction evidence="1">
        <text>ATP + protein L-histidine = ADP + protein N-phospho-L-histidine.</text>
        <dbReference type="EC" id="2.7.13.3"/>
    </reaction>
</comment>
<keyword evidence="6" id="KW-0418">Kinase</keyword>
<dbReference type="InterPro" id="IPR035965">
    <property type="entry name" value="PAS-like_dom_sf"/>
</dbReference>
<dbReference type="GO" id="GO:0000155">
    <property type="term" value="F:phosphorelay sensor kinase activity"/>
    <property type="evidence" value="ECO:0007669"/>
    <property type="project" value="InterPro"/>
</dbReference>
<feature type="domain" description="PAC" evidence="14">
    <location>
        <begin position="828"/>
        <end position="882"/>
    </location>
</feature>
<dbReference type="NCBIfam" id="TIGR00229">
    <property type="entry name" value="sensory_box"/>
    <property type="match status" value="3"/>
</dbReference>
<dbReference type="InterPro" id="IPR004358">
    <property type="entry name" value="Sig_transdc_His_kin-like_C"/>
</dbReference>
<reference evidence="15 16" key="1">
    <citation type="submission" date="2018-11" db="EMBL/GenBank/DDBJ databases">
        <title>Genomic Encyclopedia of Type Strains, Phase IV (KMG-IV): sequencing the most valuable type-strain genomes for metagenomic binning, comparative biology and taxonomic classification.</title>
        <authorList>
            <person name="Goeker M."/>
        </authorList>
    </citation>
    <scope>NUCLEOTIDE SEQUENCE [LARGE SCALE GENOMIC DNA]</scope>
    <source>
        <strain evidence="15 16">DSM 22027</strain>
    </source>
</reference>
<dbReference type="CDD" id="cd00082">
    <property type="entry name" value="HisKA"/>
    <property type="match status" value="1"/>
</dbReference>
<protein>
    <recommendedName>
        <fullName evidence="2">histidine kinase</fullName>
        <ecNumber evidence="2">2.7.13.3</ecNumber>
    </recommendedName>
</protein>
<dbReference type="InterPro" id="IPR005467">
    <property type="entry name" value="His_kinase_dom"/>
</dbReference>
<name>A0A3N1VG20_9BACT</name>
<dbReference type="InterPro" id="IPR000700">
    <property type="entry name" value="PAS-assoc_C"/>
</dbReference>
<dbReference type="Pfam" id="PF13185">
    <property type="entry name" value="GAF_2"/>
    <property type="match status" value="1"/>
</dbReference>
<dbReference type="Gene3D" id="3.30.450.20">
    <property type="entry name" value="PAS domain"/>
    <property type="match status" value="3"/>
</dbReference>
<dbReference type="InterPro" id="IPR003594">
    <property type="entry name" value="HATPase_dom"/>
</dbReference>
<keyword evidence="10" id="KW-0472">Membrane</keyword>
<dbReference type="SUPFAM" id="SSF55785">
    <property type="entry name" value="PYP-like sensor domain (PAS domain)"/>
    <property type="match status" value="3"/>
</dbReference>
<dbReference type="CDD" id="cd18774">
    <property type="entry name" value="PDC2_HK_sensor"/>
    <property type="match status" value="1"/>
</dbReference>
<evidence type="ECO:0000256" key="7">
    <source>
        <dbReference type="ARBA" id="ARBA00022840"/>
    </source>
</evidence>
<dbReference type="Pfam" id="PF00989">
    <property type="entry name" value="PAS"/>
    <property type="match status" value="1"/>
</dbReference>
<dbReference type="SMART" id="SM00387">
    <property type="entry name" value="HATPase_c"/>
    <property type="match status" value="1"/>
</dbReference>
<dbReference type="Gene3D" id="3.40.50.2300">
    <property type="match status" value="1"/>
</dbReference>
<keyword evidence="10" id="KW-0812">Transmembrane</keyword>
<feature type="domain" description="Response regulatory" evidence="12">
    <location>
        <begin position="1140"/>
        <end position="1256"/>
    </location>
</feature>
<comment type="caution">
    <text evidence="15">The sequence shown here is derived from an EMBL/GenBank/DDBJ whole genome shotgun (WGS) entry which is preliminary data.</text>
</comment>
<dbReference type="Gene3D" id="3.30.450.40">
    <property type="match status" value="1"/>
</dbReference>
<evidence type="ECO:0000259" key="11">
    <source>
        <dbReference type="PROSITE" id="PS50109"/>
    </source>
</evidence>
<dbReference type="SUPFAM" id="SSF55874">
    <property type="entry name" value="ATPase domain of HSP90 chaperone/DNA topoisomerase II/histidine kinase"/>
    <property type="match status" value="1"/>
</dbReference>
<dbReference type="InterPro" id="IPR013767">
    <property type="entry name" value="PAS_fold"/>
</dbReference>
<dbReference type="SUPFAM" id="SSF52172">
    <property type="entry name" value="CheY-like"/>
    <property type="match status" value="1"/>
</dbReference>
<evidence type="ECO:0000256" key="8">
    <source>
        <dbReference type="ARBA" id="ARBA00023012"/>
    </source>
</evidence>
<dbReference type="InterPro" id="IPR001610">
    <property type="entry name" value="PAC"/>
</dbReference>
<dbReference type="PROSITE" id="PS50109">
    <property type="entry name" value="HIS_KIN"/>
    <property type="match status" value="1"/>
</dbReference>
<dbReference type="OrthoDB" id="9806821at2"/>
<dbReference type="Gene3D" id="1.10.287.130">
    <property type="match status" value="1"/>
</dbReference>
<dbReference type="InterPro" id="IPR003661">
    <property type="entry name" value="HisK_dim/P_dom"/>
</dbReference>
<dbReference type="Proteomes" id="UP000276223">
    <property type="component" value="Unassembled WGS sequence"/>
</dbReference>
<dbReference type="InterPro" id="IPR036890">
    <property type="entry name" value="HATPase_C_sf"/>
</dbReference>
<evidence type="ECO:0000256" key="5">
    <source>
        <dbReference type="ARBA" id="ARBA00022741"/>
    </source>
</evidence>
<organism evidence="15 16">
    <name type="scientific">Desulfosoma caldarium</name>
    <dbReference type="NCBI Taxonomy" id="610254"/>
    <lineage>
        <taxon>Bacteria</taxon>
        <taxon>Pseudomonadati</taxon>
        <taxon>Thermodesulfobacteriota</taxon>
        <taxon>Syntrophobacteria</taxon>
        <taxon>Syntrophobacterales</taxon>
        <taxon>Syntrophobacteraceae</taxon>
        <taxon>Desulfosoma</taxon>
    </lineage>
</organism>
<dbReference type="InterPro" id="IPR001789">
    <property type="entry name" value="Sig_transdc_resp-reg_receiver"/>
</dbReference>
<feature type="domain" description="Histidine kinase" evidence="11">
    <location>
        <begin position="895"/>
        <end position="1118"/>
    </location>
</feature>
<dbReference type="Pfam" id="PF00512">
    <property type="entry name" value="HisKA"/>
    <property type="match status" value="1"/>
</dbReference>
<sequence>MKSENAQPTMSWRWIVLCAIAAIAFAAGGAWVLRAHLETHAKESDQFLKTIAEYKAQELAVWVQDQMDDALALQKSAAFMEPLSQYLAGDGTAPSKTLEDLVRYVAVSHDVDDVILLDRDGKVRFSLSGTEEVHSEGVAAIQEALRNLRPIMTDVHLDTRTKQAHLGVAVPVVCSGTFPGEAAGGVLLVTRASRFIDPVTQVWPVPSASGEVLLVRREGDAVIFLSALRYAPDAAFRLRLPLNRQDSPAAMAAQGHTGVVYGIDYRGVPVKAAITPVQGTSWFLVVKMDRREIEAAGRKIFLSTVGHIIGFIILLFVLVFWAKQRAHKAHFKRLYQAEAELRRSLARQAAVVQAMSEAVIATDSRGRVEVWNAEAEKLTEWSAQEVHGKPLANVVTVCGERKNLLEEGLWRLARQGGELEGDETIFVQTRSGRKVPVALKISKLEGASNDSKALIFCVRDQSRERLSRRIMEIRLELMERSETQGLDEVLPPTLQAVADLLESGEGFYVALNGDGSRVSCVHWSENVPKSFCGGRVDEGHRELHQAGLWADAVRTGKPVIVNAYGSSRLERGLPEGHGRLRRLLVVPVVRDGVPRALLALANKTSDYTESDAETLEILAGIIHQVVEHRQAEEGLRQSEARYRSLFRDHKAVKLLIDPTDGRIVDANQAAVALYGWSHEQLTQMFIQQINTLPPEVVKERMAEVEGGRRGYFEFQHRCADGSVRDVEVYSSRVDVGGKAYLHSVIHDVTGKKRMEAERARWLTAIEQAGEVVLITDPEGFIQYVNPAFETVTGYTRDEAVGQKPGILKSGLQDEAFYRELWTTLKAGKKWSGRMVNKKKDGTLYTEEATITPVKDAEGRIVNFVAVMRDITEKLRLEEQFHQAQKLESVGRLAGGVAHDYNNSLTIILGFADMALRRVPSESVVARYLHEIIRAGERSAAITRQLLAFARKQIINPVLIDVNTAVAGTLKMLQRLIGEDIHLVWQPGANLWKVKLDPVQLDQILVNLCVNAKDAIGGVGTITLETANVSFDEAYCAAHAEFVPGDYVMLAVTDTGCGMDKDTLGKIFEPFFTTKEMGKGTGLGLSTVYGIVRQNQGFVNVYSEVGVGTTFKIYLPRAHEAEVTAVEERSVPEIPRARGETILVVEDDRVLLEMTETMLKDLGYEVLVAAGPVQALDAAREHPGFIDLLITDVVMPDMNGKNLAAEIRDRRPGIKVLFTSGYTANAIAHHGVLDPGVFFLPKPFGYQDLALRVRQVLDSSEG</sequence>
<dbReference type="SMART" id="SM00091">
    <property type="entry name" value="PAS"/>
    <property type="match status" value="3"/>
</dbReference>
<keyword evidence="10" id="KW-1133">Transmembrane helix</keyword>
<dbReference type="CDD" id="cd00130">
    <property type="entry name" value="PAS"/>
    <property type="match status" value="3"/>
</dbReference>
<dbReference type="SMART" id="SM00065">
    <property type="entry name" value="GAF"/>
    <property type="match status" value="1"/>
</dbReference>
<dbReference type="AlphaFoldDB" id="A0A3N1VG20"/>
<feature type="modified residue" description="4-aspartylphosphate" evidence="9">
    <location>
        <position position="1191"/>
    </location>
</feature>
<accession>A0A3N1VG20</accession>
<evidence type="ECO:0000256" key="1">
    <source>
        <dbReference type="ARBA" id="ARBA00000085"/>
    </source>
</evidence>
<dbReference type="EMBL" id="RJVA01000010">
    <property type="protein sequence ID" value="ROR01786.1"/>
    <property type="molecule type" value="Genomic_DNA"/>
</dbReference>
<evidence type="ECO:0000256" key="10">
    <source>
        <dbReference type="SAM" id="Phobius"/>
    </source>
</evidence>
<gene>
    <name evidence="15" type="ORF">EDC27_0973</name>
</gene>
<dbReference type="SMART" id="SM00388">
    <property type="entry name" value="HisKA"/>
    <property type="match status" value="1"/>
</dbReference>
<feature type="transmembrane region" description="Helical" evidence="10">
    <location>
        <begin position="300"/>
        <end position="322"/>
    </location>
</feature>
<dbReference type="SUPFAM" id="SSF55781">
    <property type="entry name" value="GAF domain-like"/>
    <property type="match status" value="1"/>
</dbReference>
<dbReference type="PANTHER" id="PTHR43065">
    <property type="entry name" value="SENSOR HISTIDINE KINASE"/>
    <property type="match status" value="1"/>
</dbReference>
<evidence type="ECO:0000256" key="2">
    <source>
        <dbReference type="ARBA" id="ARBA00012438"/>
    </source>
</evidence>
<dbReference type="Gene3D" id="3.30.565.10">
    <property type="entry name" value="Histidine kinase-like ATPase, C-terminal domain"/>
    <property type="match status" value="1"/>
</dbReference>
<dbReference type="InterPro" id="IPR000014">
    <property type="entry name" value="PAS"/>
</dbReference>
<dbReference type="SMART" id="SM00448">
    <property type="entry name" value="REC"/>
    <property type="match status" value="1"/>
</dbReference>
<evidence type="ECO:0000256" key="3">
    <source>
        <dbReference type="ARBA" id="ARBA00022553"/>
    </source>
</evidence>
<evidence type="ECO:0000259" key="12">
    <source>
        <dbReference type="PROSITE" id="PS50110"/>
    </source>
</evidence>
<feature type="transmembrane region" description="Helical" evidence="10">
    <location>
        <begin position="12"/>
        <end position="33"/>
    </location>
</feature>
<dbReference type="Pfam" id="PF13426">
    <property type="entry name" value="PAS_9"/>
    <property type="match status" value="2"/>
</dbReference>
<feature type="domain" description="PAS" evidence="13">
    <location>
        <begin position="757"/>
        <end position="802"/>
    </location>
</feature>
<dbReference type="PANTHER" id="PTHR43065:SF42">
    <property type="entry name" value="TWO-COMPONENT SENSOR PPRA"/>
    <property type="match status" value="1"/>
</dbReference>
<keyword evidence="4" id="KW-0808">Transferase</keyword>
<dbReference type="InterPro" id="IPR011006">
    <property type="entry name" value="CheY-like_superfamily"/>
</dbReference>
<dbReference type="SMART" id="SM00086">
    <property type="entry name" value="PAC"/>
    <property type="match status" value="2"/>
</dbReference>
<keyword evidence="7" id="KW-0067">ATP-binding</keyword>
<evidence type="ECO:0000259" key="14">
    <source>
        <dbReference type="PROSITE" id="PS50113"/>
    </source>
</evidence>
<dbReference type="PROSITE" id="PS50112">
    <property type="entry name" value="PAS"/>
    <property type="match status" value="2"/>
</dbReference>
<dbReference type="SUPFAM" id="SSF47384">
    <property type="entry name" value="Homodimeric domain of signal transducing histidine kinase"/>
    <property type="match status" value="1"/>
</dbReference>
<feature type="domain" description="PAS" evidence="13">
    <location>
        <begin position="344"/>
        <end position="389"/>
    </location>
</feature>
<dbReference type="Pfam" id="PF02518">
    <property type="entry name" value="HATPase_c"/>
    <property type="match status" value="1"/>
</dbReference>
<keyword evidence="3 9" id="KW-0597">Phosphoprotein</keyword>
<dbReference type="GO" id="GO:0006355">
    <property type="term" value="P:regulation of DNA-templated transcription"/>
    <property type="evidence" value="ECO:0007669"/>
    <property type="project" value="InterPro"/>
</dbReference>
<dbReference type="InterPro" id="IPR036097">
    <property type="entry name" value="HisK_dim/P_sf"/>
</dbReference>
<dbReference type="RefSeq" id="WP_123289481.1">
    <property type="nucleotide sequence ID" value="NZ_RJVA01000010.1"/>
</dbReference>
<dbReference type="PROSITE" id="PS50110">
    <property type="entry name" value="RESPONSE_REGULATORY"/>
    <property type="match status" value="1"/>
</dbReference>
<evidence type="ECO:0000313" key="15">
    <source>
        <dbReference type="EMBL" id="ROR01786.1"/>
    </source>
</evidence>
<dbReference type="GO" id="GO:0005524">
    <property type="term" value="F:ATP binding"/>
    <property type="evidence" value="ECO:0007669"/>
    <property type="project" value="UniProtKB-KW"/>
</dbReference>